<organism evidence="2 3">
    <name type="scientific">Trifolium medium</name>
    <dbReference type="NCBI Taxonomy" id="97028"/>
    <lineage>
        <taxon>Eukaryota</taxon>
        <taxon>Viridiplantae</taxon>
        <taxon>Streptophyta</taxon>
        <taxon>Embryophyta</taxon>
        <taxon>Tracheophyta</taxon>
        <taxon>Spermatophyta</taxon>
        <taxon>Magnoliopsida</taxon>
        <taxon>eudicotyledons</taxon>
        <taxon>Gunneridae</taxon>
        <taxon>Pentapetalae</taxon>
        <taxon>rosids</taxon>
        <taxon>fabids</taxon>
        <taxon>Fabales</taxon>
        <taxon>Fabaceae</taxon>
        <taxon>Papilionoideae</taxon>
        <taxon>50 kb inversion clade</taxon>
        <taxon>NPAAA clade</taxon>
        <taxon>Hologalegina</taxon>
        <taxon>IRL clade</taxon>
        <taxon>Trifolieae</taxon>
        <taxon>Trifolium</taxon>
    </lineage>
</organism>
<dbReference type="AlphaFoldDB" id="A0A392NYE3"/>
<evidence type="ECO:0000313" key="2">
    <source>
        <dbReference type="EMBL" id="MCI04116.1"/>
    </source>
</evidence>
<evidence type="ECO:0000256" key="1">
    <source>
        <dbReference type="SAM" id="Phobius"/>
    </source>
</evidence>
<sequence>MTVDTVLAVAMQMTTGEVAYMAMDVCMFYWFLMNKWWIERKWFVAILLYGGGVRLVGDEGGGVLSSSLFFGYECGGF</sequence>
<feature type="transmembrane region" description="Helical" evidence="1">
    <location>
        <begin position="6"/>
        <end position="32"/>
    </location>
</feature>
<protein>
    <recommendedName>
        <fullName evidence="4">Transmembrane protein</fullName>
    </recommendedName>
</protein>
<reference evidence="2 3" key="1">
    <citation type="journal article" date="2018" name="Front. Plant Sci.">
        <title>Red Clover (Trifolium pratense) and Zigzag Clover (T. medium) - A Picture of Genomic Similarities and Differences.</title>
        <authorList>
            <person name="Dluhosova J."/>
            <person name="Istvanek J."/>
            <person name="Nedelnik J."/>
            <person name="Repkova J."/>
        </authorList>
    </citation>
    <scope>NUCLEOTIDE SEQUENCE [LARGE SCALE GENOMIC DNA]</scope>
    <source>
        <strain evidence="3">cv. 10/8</strain>
        <tissue evidence="2">Leaf</tissue>
    </source>
</reference>
<evidence type="ECO:0000313" key="3">
    <source>
        <dbReference type="Proteomes" id="UP000265520"/>
    </source>
</evidence>
<keyword evidence="1" id="KW-1133">Transmembrane helix</keyword>
<dbReference type="Proteomes" id="UP000265520">
    <property type="component" value="Unassembled WGS sequence"/>
</dbReference>
<dbReference type="EMBL" id="LXQA010054361">
    <property type="protein sequence ID" value="MCI04116.1"/>
    <property type="molecule type" value="Genomic_DNA"/>
</dbReference>
<accession>A0A392NYE3</accession>
<keyword evidence="1" id="KW-0472">Membrane</keyword>
<evidence type="ECO:0008006" key="4">
    <source>
        <dbReference type="Google" id="ProtNLM"/>
    </source>
</evidence>
<keyword evidence="3" id="KW-1185">Reference proteome</keyword>
<comment type="caution">
    <text evidence="2">The sequence shown here is derived from an EMBL/GenBank/DDBJ whole genome shotgun (WGS) entry which is preliminary data.</text>
</comment>
<name>A0A392NYE3_9FABA</name>
<keyword evidence="1" id="KW-0812">Transmembrane</keyword>
<proteinExistence type="predicted"/>